<evidence type="ECO:0000256" key="2">
    <source>
        <dbReference type="SAM" id="SignalP"/>
    </source>
</evidence>
<name>A0A167STG1_9AGAM</name>
<organism evidence="3 4">
    <name type="scientific">Athelia psychrophila</name>
    <dbReference type="NCBI Taxonomy" id="1759441"/>
    <lineage>
        <taxon>Eukaryota</taxon>
        <taxon>Fungi</taxon>
        <taxon>Dikarya</taxon>
        <taxon>Basidiomycota</taxon>
        <taxon>Agaricomycotina</taxon>
        <taxon>Agaricomycetes</taxon>
        <taxon>Agaricomycetidae</taxon>
        <taxon>Atheliales</taxon>
        <taxon>Atheliaceae</taxon>
        <taxon>Athelia</taxon>
    </lineage>
</organism>
<feature type="signal peptide" evidence="2">
    <location>
        <begin position="1"/>
        <end position="17"/>
    </location>
</feature>
<dbReference type="Proteomes" id="UP000076532">
    <property type="component" value="Unassembled WGS sequence"/>
</dbReference>
<evidence type="ECO:0000313" key="4">
    <source>
        <dbReference type="Proteomes" id="UP000076532"/>
    </source>
</evidence>
<keyword evidence="2" id="KW-0732">Signal</keyword>
<evidence type="ECO:0000313" key="3">
    <source>
        <dbReference type="EMBL" id="KZP02225.1"/>
    </source>
</evidence>
<sequence>MYLILLFLPILWQCVIRIPKFQRSFPVHGLSTVSTPNTLILPWANNTTKPSSRGDPSGVHPETGRKARARGKATKRHSRRTHIVRNTHETASRLKTAVQPRSTLPKETVLVQKTYTQPELLARALDAEGSIFEHDNTLPRGGEAAACARRLEGRRGAEAGLDQLSEF</sequence>
<gene>
    <name evidence="3" type="ORF">FIBSPDRAFT_906043</name>
</gene>
<accession>A0A167STG1</accession>
<evidence type="ECO:0000256" key="1">
    <source>
        <dbReference type="SAM" id="MobiDB-lite"/>
    </source>
</evidence>
<feature type="region of interest" description="Disordered" evidence="1">
    <location>
        <begin position="43"/>
        <end position="100"/>
    </location>
</feature>
<keyword evidence="4" id="KW-1185">Reference proteome</keyword>
<proteinExistence type="predicted"/>
<feature type="chain" id="PRO_5007892357" evidence="2">
    <location>
        <begin position="18"/>
        <end position="167"/>
    </location>
</feature>
<feature type="compositionally biased region" description="Basic residues" evidence="1">
    <location>
        <begin position="66"/>
        <end position="85"/>
    </location>
</feature>
<dbReference type="OrthoDB" id="78296at2759"/>
<reference evidence="3 4" key="1">
    <citation type="journal article" date="2016" name="Mol. Biol. Evol.">
        <title>Comparative Genomics of Early-Diverging Mushroom-Forming Fungi Provides Insights into the Origins of Lignocellulose Decay Capabilities.</title>
        <authorList>
            <person name="Nagy L.G."/>
            <person name="Riley R."/>
            <person name="Tritt A."/>
            <person name="Adam C."/>
            <person name="Daum C."/>
            <person name="Floudas D."/>
            <person name="Sun H."/>
            <person name="Yadav J.S."/>
            <person name="Pangilinan J."/>
            <person name="Larsson K.H."/>
            <person name="Matsuura K."/>
            <person name="Barry K."/>
            <person name="Labutti K."/>
            <person name="Kuo R."/>
            <person name="Ohm R.A."/>
            <person name="Bhattacharya S.S."/>
            <person name="Shirouzu T."/>
            <person name="Yoshinaga Y."/>
            <person name="Martin F.M."/>
            <person name="Grigoriev I.V."/>
            <person name="Hibbett D.S."/>
        </authorList>
    </citation>
    <scope>NUCLEOTIDE SEQUENCE [LARGE SCALE GENOMIC DNA]</scope>
    <source>
        <strain evidence="3 4">CBS 109695</strain>
    </source>
</reference>
<protein>
    <submittedName>
        <fullName evidence="3">Uncharacterized protein</fullName>
    </submittedName>
</protein>
<dbReference type="AlphaFoldDB" id="A0A167STG1"/>
<dbReference type="EMBL" id="KV418807">
    <property type="protein sequence ID" value="KZP02225.1"/>
    <property type="molecule type" value="Genomic_DNA"/>
</dbReference>